<proteinExistence type="predicted"/>
<comment type="subcellular location">
    <subcellularLocation>
        <location evidence="1">Endomembrane system</location>
        <topology evidence="1">Multi-pass membrane protein</topology>
    </subcellularLocation>
</comment>
<evidence type="ECO:0000259" key="6">
    <source>
        <dbReference type="Pfam" id="PF06803"/>
    </source>
</evidence>
<evidence type="ECO:0000256" key="3">
    <source>
        <dbReference type="ARBA" id="ARBA00022989"/>
    </source>
</evidence>
<dbReference type="OrthoDB" id="9800202at2"/>
<feature type="transmembrane region" description="Helical" evidence="5">
    <location>
        <begin position="52"/>
        <end position="76"/>
    </location>
</feature>
<evidence type="ECO:0000256" key="1">
    <source>
        <dbReference type="ARBA" id="ARBA00004127"/>
    </source>
</evidence>
<keyword evidence="8" id="KW-1185">Reference proteome</keyword>
<dbReference type="InterPro" id="IPR010652">
    <property type="entry name" value="DUF1232"/>
</dbReference>
<dbReference type="Proteomes" id="UP000199592">
    <property type="component" value="Unassembled WGS sequence"/>
</dbReference>
<feature type="transmembrane region" description="Helical" evidence="5">
    <location>
        <begin position="29"/>
        <end position="46"/>
    </location>
</feature>
<evidence type="ECO:0000313" key="8">
    <source>
        <dbReference type="Proteomes" id="UP000199592"/>
    </source>
</evidence>
<evidence type="ECO:0000256" key="5">
    <source>
        <dbReference type="SAM" id="Phobius"/>
    </source>
</evidence>
<evidence type="ECO:0000256" key="4">
    <source>
        <dbReference type="ARBA" id="ARBA00023136"/>
    </source>
</evidence>
<gene>
    <name evidence="7" type="ORF">SAMN04487892_3045</name>
</gene>
<dbReference type="Pfam" id="PF06803">
    <property type="entry name" value="DUF1232"/>
    <property type="match status" value="1"/>
</dbReference>
<dbReference type="STRING" id="1073328.SAMN05216294_2976"/>
<keyword evidence="4 5" id="KW-0472">Membrane</keyword>
<sequence>MKKLKEWAKKLKKQLVMLHLAYKDNRTPWFAKVLIFIIIAYALSPIDLIPDFIPIIGYLDDLILLPIGIYFALKLIPEEVKREALQKAEDYKWDKKNSWIIGGIVILVWFVVGYWIVTNFLMDKE</sequence>
<evidence type="ECO:0000256" key="2">
    <source>
        <dbReference type="ARBA" id="ARBA00022692"/>
    </source>
</evidence>
<reference evidence="8" key="1">
    <citation type="submission" date="2016-10" db="EMBL/GenBank/DDBJ databases">
        <authorList>
            <person name="Varghese N."/>
            <person name="Submissions S."/>
        </authorList>
    </citation>
    <scope>NUCLEOTIDE SEQUENCE [LARGE SCALE GENOMIC DNA]</scope>
    <source>
        <strain evidence="8">DSM 25030</strain>
    </source>
</reference>
<accession>A0A1H2YFL1</accession>
<name>A0A1H2YFL1_9FLAO</name>
<keyword evidence="3 5" id="KW-1133">Transmembrane helix</keyword>
<evidence type="ECO:0000313" key="7">
    <source>
        <dbReference type="EMBL" id="SDX03339.1"/>
    </source>
</evidence>
<dbReference type="EMBL" id="FNMY01000005">
    <property type="protein sequence ID" value="SDX03339.1"/>
    <property type="molecule type" value="Genomic_DNA"/>
</dbReference>
<feature type="transmembrane region" description="Helical" evidence="5">
    <location>
        <begin position="97"/>
        <end position="117"/>
    </location>
</feature>
<dbReference type="AlphaFoldDB" id="A0A1H2YFL1"/>
<dbReference type="GO" id="GO:0012505">
    <property type="term" value="C:endomembrane system"/>
    <property type="evidence" value="ECO:0007669"/>
    <property type="project" value="UniProtKB-SubCell"/>
</dbReference>
<feature type="domain" description="DUF1232" evidence="6">
    <location>
        <begin position="31"/>
        <end position="66"/>
    </location>
</feature>
<keyword evidence="2 5" id="KW-0812">Transmembrane</keyword>
<organism evidence="7 8">
    <name type="scientific">Flagellimonas zhangzhouensis</name>
    <dbReference type="NCBI Taxonomy" id="1073328"/>
    <lineage>
        <taxon>Bacteria</taxon>
        <taxon>Pseudomonadati</taxon>
        <taxon>Bacteroidota</taxon>
        <taxon>Flavobacteriia</taxon>
        <taxon>Flavobacteriales</taxon>
        <taxon>Flavobacteriaceae</taxon>
        <taxon>Flagellimonas</taxon>
    </lineage>
</organism>
<protein>
    <submittedName>
        <fullName evidence="7">Uncharacterized membrane protein YkvA, DUF1232 family</fullName>
    </submittedName>
</protein>
<dbReference type="RefSeq" id="WP_090298314.1">
    <property type="nucleotide sequence ID" value="NZ_FNKI01000004.1"/>
</dbReference>